<feature type="coiled-coil region" evidence="2">
    <location>
        <begin position="460"/>
        <end position="653"/>
    </location>
</feature>
<evidence type="ECO:0000313" key="5">
    <source>
        <dbReference type="Proteomes" id="UP000245119"/>
    </source>
</evidence>
<feature type="region of interest" description="Disordered" evidence="3">
    <location>
        <begin position="305"/>
        <end position="329"/>
    </location>
</feature>
<organism evidence="4 5">
    <name type="scientific">Pomacea canaliculata</name>
    <name type="common">Golden apple snail</name>
    <dbReference type="NCBI Taxonomy" id="400727"/>
    <lineage>
        <taxon>Eukaryota</taxon>
        <taxon>Metazoa</taxon>
        <taxon>Spiralia</taxon>
        <taxon>Lophotrochozoa</taxon>
        <taxon>Mollusca</taxon>
        <taxon>Gastropoda</taxon>
        <taxon>Caenogastropoda</taxon>
        <taxon>Architaenioglossa</taxon>
        <taxon>Ampullarioidea</taxon>
        <taxon>Ampullariidae</taxon>
        <taxon>Pomacea</taxon>
    </lineage>
</organism>
<proteinExistence type="predicted"/>
<sequence>MESQPAILETATGSSGQSSSESIVSATRSGASSISTTFSKLDEPENNLILQIRQLQEEKKLLEGRIRGYLTLSDLLVEARKENQKLQAEMKELKANQGEKNTNHGQSLLSFSSLTDASGKECSQQDRSKPTLDKKLESLLTTPSVNGHGPVLTSSLPTDLTQGSLITFGSEDPDETQVVQLPKNKMLEMSVSAESTPTQESLEACSTEGQGGSGSDDMSHSSSGKGEDGKKSAVNRTWNAQDNGLQLDSDKYSEATYEKIGAQLGSASGRYISSAFTTSGTVRSGDAMATESHPIDFPSLCSVNSNGGTRRERSQQSFIGQASDAGPQGLLTHQTESLAEMFSNDQSDVSPSFAAQMHQLTESVAKIHQREVEQKKLMAMVMQENRTLKKMVRDRERDHAADLARLREENIRLRQNKPGLDEMAALKTSCAGEWVQVERPVTGGEPTTGTEVEMKLADRVRKLELANAELQLANANWNTQWEQMDRNNKMKIHELTSEITALQSRLNEQTASYENHMTAKEDAQHQLRLAERKIQELEDHQAAARSQLSDMSREKQAITAELNVLKAQMSGQGMHGVGATSMSRSALETEIAALKQQLTVFAEDFEQERQDRALAQAARDTAKKTCETLARQVQQLDSQVKHLQRQVKDREDTITSTLHQNEALQQHNTELKKKLAAEWDARQSLHRALKVAQRQQQQQQLRNPYLVSDPPTGTTYQTGYLSRPPYYPASHPDRYGFAYPDIYSSADHALLMSRGLDQPGGHRGEEVIWWQTAHRRALYDYRWVLSQSILTSPLDSRSNYYWSWSKEGTKYGKHQAAATSRLMPKAVPHVLL</sequence>
<feature type="region of interest" description="Disordered" evidence="3">
    <location>
        <begin position="190"/>
        <end position="242"/>
    </location>
</feature>
<feature type="region of interest" description="Disordered" evidence="3">
    <location>
        <begin position="1"/>
        <end position="40"/>
    </location>
</feature>
<dbReference type="GO" id="GO:0006357">
    <property type="term" value="P:regulation of transcription by RNA polymerase II"/>
    <property type="evidence" value="ECO:0007669"/>
    <property type="project" value="TreeGrafter"/>
</dbReference>
<evidence type="ECO:0000256" key="1">
    <source>
        <dbReference type="ARBA" id="ARBA00023054"/>
    </source>
</evidence>
<dbReference type="AlphaFoldDB" id="A0A2T7Q1Q1"/>
<comment type="caution">
    <text evidence="4">The sequence shown here is derived from an EMBL/GenBank/DDBJ whole genome shotgun (WGS) entry which is preliminary data.</text>
</comment>
<dbReference type="EMBL" id="PZQS01000001">
    <property type="protein sequence ID" value="PVD39599.1"/>
    <property type="molecule type" value="Genomic_DNA"/>
</dbReference>
<dbReference type="GO" id="GO:0005737">
    <property type="term" value="C:cytoplasm"/>
    <property type="evidence" value="ECO:0007669"/>
    <property type="project" value="UniProtKB-ARBA"/>
</dbReference>
<dbReference type="PANTHER" id="PTHR31882">
    <property type="entry name" value="TNFAIP3-INTERACTING PROTEIN COILED COIL FAMILY MEMBER"/>
    <property type="match status" value="1"/>
</dbReference>
<evidence type="ECO:0000256" key="3">
    <source>
        <dbReference type="SAM" id="MobiDB-lite"/>
    </source>
</evidence>
<keyword evidence="1 2" id="KW-0175">Coiled coil</keyword>
<dbReference type="GO" id="GO:0071222">
    <property type="term" value="P:cellular response to lipopolysaccharide"/>
    <property type="evidence" value="ECO:0007669"/>
    <property type="project" value="TreeGrafter"/>
</dbReference>
<accession>A0A2T7Q1Q1</accession>
<evidence type="ECO:0000256" key="2">
    <source>
        <dbReference type="SAM" id="Coils"/>
    </source>
</evidence>
<dbReference type="Proteomes" id="UP000245119">
    <property type="component" value="Linkage Group LG1"/>
</dbReference>
<dbReference type="STRING" id="400727.A0A2T7Q1Q1"/>
<keyword evidence="5" id="KW-1185">Reference proteome</keyword>
<dbReference type="GO" id="GO:0043122">
    <property type="term" value="P:regulation of canonical NF-kappaB signal transduction"/>
    <property type="evidence" value="ECO:0007669"/>
    <property type="project" value="UniProtKB-ARBA"/>
</dbReference>
<feature type="region of interest" description="Disordered" evidence="3">
    <location>
        <begin position="699"/>
        <end position="719"/>
    </location>
</feature>
<feature type="compositionally biased region" description="Polar residues" evidence="3">
    <location>
        <begin position="192"/>
        <end position="201"/>
    </location>
</feature>
<evidence type="ECO:0000313" key="4">
    <source>
        <dbReference type="EMBL" id="PVD39599.1"/>
    </source>
</evidence>
<feature type="compositionally biased region" description="Low complexity" evidence="3">
    <location>
        <begin position="14"/>
        <end position="25"/>
    </location>
</feature>
<protein>
    <submittedName>
        <fullName evidence="4">Uncharacterized protein</fullName>
    </submittedName>
</protein>
<reference evidence="4 5" key="1">
    <citation type="submission" date="2018-04" db="EMBL/GenBank/DDBJ databases">
        <title>The genome of golden apple snail Pomacea canaliculata provides insight into stress tolerance and invasive adaptation.</title>
        <authorList>
            <person name="Liu C."/>
            <person name="Liu B."/>
            <person name="Ren Y."/>
            <person name="Zhang Y."/>
            <person name="Wang H."/>
            <person name="Li S."/>
            <person name="Jiang F."/>
            <person name="Yin L."/>
            <person name="Zhang G."/>
            <person name="Qian W."/>
            <person name="Fan W."/>
        </authorList>
    </citation>
    <scope>NUCLEOTIDE SEQUENCE [LARGE SCALE GENOMIC DNA]</scope>
    <source>
        <strain evidence="4">SZHN2017</strain>
        <tissue evidence="4">Muscle</tissue>
    </source>
</reference>
<dbReference type="OrthoDB" id="5969558at2759"/>
<feature type="coiled-coil region" evidence="2">
    <location>
        <begin position="45"/>
        <end position="103"/>
    </location>
</feature>
<feature type="compositionally biased region" description="Polar residues" evidence="3">
    <location>
        <begin position="26"/>
        <end position="39"/>
    </location>
</feature>
<gene>
    <name evidence="4" type="ORF">C0Q70_02234</name>
</gene>
<dbReference type="PANTHER" id="PTHR31882:SF11">
    <property type="entry name" value="HDA1 COMPLEX SUBUNIT 2"/>
    <property type="match status" value="1"/>
</dbReference>
<name>A0A2T7Q1Q1_POMCA</name>
<dbReference type="Gene3D" id="1.20.5.990">
    <property type="entry name" value="Nemo cc2-lz domain - 1d5 darpin complex"/>
    <property type="match status" value="1"/>
</dbReference>